<dbReference type="InterPro" id="IPR017853">
    <property type="entry name" value="GH"/>
</dbReference>
<dbReference type="PRINTS" id="PR00131">
    <property type="entry name" value="GLHYDRLASE1"/>
</dbReference>
<keyword evidence="7" id="KW-1185">Reference proteome</keyword>
<dbReference type="Proteomes" id="UP000734854">
    <property type="component" value="Unassembled WGS sequence"/>
</dbReference>
<evidence type="ECO:0000313" key="7">
    <source>
        <dbReference type="Proteomes" id="UP000734854"/>
    </source>
</evidence>
<dbReference type="Pfam" id="PF00232">
    <property type="entry name" value="Glyco_hydro_1"/>
    <property type="match status" value="1"/>
</dbReference>
<evidence type="ECO:0000256" key="4">
    <source>
        <dbReference type="RuleBase" id="RU003690"/>
    </source>
</evidence>
<reference evidence="6 7" key="1">
    <citation type="submission" date="2020-08" db="EMBL/GenBank/DDBJ databases">
        <title>Plant Genome Project.</title>
        <authorList>
            <person name="Zhang R.-G."/>
        </authorList>
    </citation>
    <scope>NUCLEOTIDE SEQUENCE [LARGE SCALE GENOMIC DNA]</scope>
    <source>
        <tissue evidence="6">Rhizome</tissue>
    </source>
</reference>
<dbReference type="InterPro" id="IPR001360">
    <property type="entry name" value="Glyco_hydro_1"/>
</dbReference>
<dbReference type="AlphaFoldDB" id="A0A8J5GIY4"/>
<keyword evidence="2 5" id="KW-0732">Signal</keyword>
<dbReference type="PANTHER" id="PTHR10353">
    <property type="entry name" value="GLYCOSYL HYDROLASE"/>
    <property type="match status" value="1"/>
</dbReference>
<evidence type="ECO:0000256" key="2">
    <source>
        <dbReference type="ARBA" id="ARBA00022729"/>
    </source>
</evidence>
<dbReference type="SUPFAM" id="SSF51445">
    <property type="entry name" value="(Trans)glycosidases"/>
    <property type="match status" value="1"/>
</dbReference>
<comment type="similarity">
    <text evidence="1 4">Belongs to the glycosyl hydrolase 1 family.</text>
</comment>
<dbReference type="GO" id="GO:0008422">
    <property type="term" value="F:beta-glucosidase activity"/>
    <property type="evidence" value="ECO:0007669"/>
    <property type="project" value="TreeGrafter"/>
</dbReference>
<feature type="chain" id="PRO_5035322267" description="Beta-glucosidase 22" evidence="5">
    <location>
        <begin position="28"/>
        <end position="496"/>
    </location>
</feature>
<proteinExistence type="inferred from homology"/>
<organism evidence="6 7">
    <name type="scientific">Zingiber officinale</name>
    <name type="common">Ginger</name>
    <name type="synonym">Amomum zingiber</name>
    <dbReference type="NCBI Taxonomy" id="94328"/>
    <lineage>
        <taxon>Eukaryota</taxon>
        <taxon>Viridiplantae</taxon>
        <taxon>Streptophyta</taxon>
        <taxon>Embryophyta</taxon>
        <taxon>Tracheophyta</taxon>
        <taxon>Spermatophyta</taxon>
        <taxon>Magnoliopsida</taxon>
        <taxon>Liliopsida</taxon>
        <taxon>Zingiberales</taxon>
        <taxon>Zingiberaceae</taxon>
        <taxon>Zingiber</taxon>
    </lineage>
</organism>
<dbReference type="FunFam" id="3.20.20.80:FF:000069">
    <property type="entry name" value="Beta-glucosidase 1"/>
    <property type="match status" value="1"/>
</dbReference>
<sequence length="496" mass="55775">MGKEGTFSSSSFLTVILLLSLQNYGWGLPLVEGAVAEDGRTPSIWDNFTHQGRMMDKSTADVASDGYHKYKEDVKLMAELGLDSYRFSISWSRLLPNGRGFVNPKGLQFYNNFIDELVKYGIQPHITLYHLEHPQVLEEEYSGLLSPLFVEDFTAFADVCFRNFGDRVQRWTTFAEPNINALGGFDIAGIAPGRCSSPFGANCNAGNSTTEPYIVVHHFLLAHASVVKLYKSKYQAVQKGWMGINVYTFWFYPDTNSSADIAATQRTIDFYVGWILNPLVNGDYPETMKKNAGSRLPSFTGNQSQLVKGAFDYIGINHYSSIYVKDNPNALKMKLRDFSFDAASDISSLRNATPGQFDPTKAAPIDSQGMQYILQYIRDTYGNHPIFVEENGYGIGLKESGLNDTDRINYLTLFISGVLDAIRNGVNVRGYFVWSLMDVFEVLTGYQSRCGLYHVDFEDANKTRTPKLSAHWYAELLKKDDKINMKTNETAALDRN</sequence>
<evidence type="ECO:0000256" key="1">
    <source>
        <dbReference type="ARBA" id="ARBA00010838"/>
    </source>
</evidence>
<evidence type="ECO:0008006" key="8">
    <source>
        <dbReference type="Google" id="ProtNLM"/>
    </source>
</evidence>
<comment type="caution">
    <text evidence="6">The sequence shown here is derived from an EMBL/GenBank/DDBJ whole genome shotgun (WGS) entry which is preliminary data.</text>
</comment>
<evidence type="ECO:0000313" key="6">
    <source>
        <dbReference type="EMBL" id="KAG6508586.1"/>
    </source>
</evidence>
<dbReference type="PANTHER" id="PTHR10353:SF29">
    <property type="entry name" value="BETA-GLUCOSIDASE 11"/>
    <property type="match status" value="1"/>
</dbReference>
<feature type="signal peptide" evidence="5">
    <location>
        <begin position="1"/>
        <end position="27"/>
    </location>
</feature>
<dbReference type="GO" id="GO:0005975">
    <property type="term" value="P:carbohydrate metabolic process"/>
    <property type="evidence" value="ECO:0007669"/>
    <property type="project" value="InterPro"/>
</dbReference>
<protein>
    <recommendedName>
        <fullName evidence="8">Beta-glucosidase 22</fullName>
    </recommendedName>
</protein>
<gene>
    <name evidence="6" type="ORF">ZIOFF_033960</name>
</gene>
<name>A0A8J5GIY4_ZINOF</name>
<evidence type="ECO:0000256" key="3">
    <source>
        <dbReference type="ARBA" id="ARBA00023180"/>
    </source>
</evidence>
<keyword evidence="3" id="KW-0325">Glycoprotein</keyword>
<dbReference type="EMBL" id="JACMSC010000009">
    <property type="protein sequence ID" value="KAG6508586.1"/>
    <property type="molecule type" value="Genomic_DNA"/>
</dbReference>
<dbReference type="Gene3D" id="3.20.20.80">
    <property type="entry name" value="Glycosidases"/>
    <property type="match status" value="1"/>
</dbReference>
<evidence type="ECO:0000256" key="5">
    <source>
        <dbReference type="SAM" id="SignalP"/>
    </source>
</evidence>
<accession>A0A8J5GIY4</accession>